<dbReference type="AlphaFoldDB" id="A0A1W1BAV4"/>
<dbReference type="InterPro" id="IPR013467">
    <property type="entry name" value="HNH78-like"/>
</dbReference>
<organism evidence="1">
    <name type="scientific">hydrothermal vent metagenome</name>
    <dbReference type="NCBI Taxonomy" id="652676"/>
    <lineage>
        <taxon>unclassified sequences</taxon>
        <taxon>metagenomes</taxon>
        <taxon>ecological metagenomes</taxon>
    </lineage>
</organism>
<reference evidence="1" key="1">
    <citation type="submission" date="2016-10" db="EMBL/GenBank/DDBJ databases">
        <authorList>
            <person name="de Groot N.N."/>
        </authorList>
    </citation>
    <scope>NUCLEOTIDE SEQUENCE</scope>
</reference>
<name>A0A1W1BAV4_9ZZZZ</name>
<protein>
    <recommendedName>
        <fullName evidence="2">TIGR02646 family protein</fullName>
    </recommendedName>
</protein>
<dbReference type="EMBL" id="FPHG01000002">
    <property type="protein sequence ID" value="SFV50720.1"/>
    <property type="molecule type" value="Genomic_DNA"/>
</dbReference>
<evidence type="ECO:0000313" key="1">
    <source>
        <dbReference type="EMBL" id="SFV50720.1"/>
    </source>
</evidence>
<evidence type="ECO:0008006" key="2">
    <source>
        <dbReference type="Google" id="ProtNLM"/>
    </source>
</evidence>
<dbReference type="NCBIfam" id="TIGR02646">
    <property type="entry name" value="retron system putative HNH endonuclease"/>
    <property type="match status" value="1"/>
</dbReference>
<gene>
    <name evidence="1" type="ORF">MNB_SV-9-314</name>
</gene>
<accession>A0A1W1BAV4</accession>
<proteinExistence type="predicted"/>
<sequence length="259" mass="30340">MKKVNKNDNIPLELKEYFNANPQKSWNAFKNECQTGYKEVLKEIKQNQGGVCCYCELTFYDEKGIRDDFRVEHFHPKSDNSNSKINWNLIWTNLLGCCHGGSDKTVLEKTRFICNKKHRHSDILKAEKNWDDEILNPLDIPAFPPIFKVSSKGIMSIEEENCKSISIDTIKAKNCLDEEKLNLNSIDLVKWRKAVFEKLEDEVEESFKITEDYEKAMLDTLDIYLSKDINGNFHSFFTTIRSYFEEDAEEFLRNNNYDG</sequence>